<reference evidence="1" key="1">
    <citation type="submission" date="2023-10" db="EMBL/GenBank/DDBJ databases">
        <authorList>
            <person name="Chen Y."/>
            <person name="Shah S."/>
            <person name="Dougan E. K."/>
            <person name="Thang M."/>
            <person name="Chan C."/>
        </authorList>
    </citation>
    <scope>NUCLEOTIDE SEQUENCE [LARGE SCALE GENOMIC DNA]</scope>
</reference>
<gene>
    <name evidence="1" type="ORF">PCOR1329_LOCUS45701</name>
</gene>
<dbReference type="EMBL" id="CAUYUJ010015496">
    <property type="protein sequence ID" value="CAK0854735.1"/>
    <property type="molecule type" value="Genomic_DNA"/>
</dbReference>
<accession>A0ABN9U6V0</accession>
<name>A0ABN9U6V0_9DINO</name>
<sequence length="147" mass="16394">MIGEEVCDRDNVHQHWTFEPVFGRHANDPLSYDVLEGLLMQFDSLPHCRKSEHERWVAEIMRFPPMMPGGCRGVTDRNGLKQAWFHGESVPGTQVHVDGSPDMQELETVNVLLTLFGVPLQGNCGILALGILAEDSNANHGETTMAR</sequence>
<keyword evidence="2" id="KW-1185">Reference proteome</keyword>
<organism evidence="1 2">
    <name type="scientific">Prorocentrum cordatum</name>
    <dbReference type="NCBI Taxonomy" id="2364126"/>
    <lineage>
        <taxon>Eukaryota</taxon>
        <taxon>Sar</taxon>
        <taxon>Alveolata</taxon>
        <taxon>Dinophyceae</taxon>
        <taxon>Prorocentrales</taxon>
        <taxon>Prorocentraceae</taxon>
        <taxon>Prorocentrum</taxon>
    </lineage>
</organism>
<comment type="caution">
    <text evidence="1">The sequence shown here is derived from an EMBL/GenBank/DDBJ whole genome shotgun (WGS) entry which is preliminary data.</text>
</comment>
<evidence type="ECO:0000313" key="2">
    <source>
        <dbReference type="Proteomes" id="UP001189429"/>
    </source>
</evidence>
<dbReference type="Proteomes" id="UP001189429">
    <property type="component" value="Unassembled WGS sequence"/>
</dbReference>
<protein>
    <submittedName>
        <fullName evidence="1">Uncharacterized protein</fullName>
    </submittedName>
</protein>
<proteinExistence type="predicted"/>
<evidence type="ECO:0000313" key="1">
    <source>
        <dbReference type="EMBL" id="CAK0854735.1"/>
    </source>
</evidence>